<name>A0A7C5IYH8_9GAMM</name>
<protein>
    <submittedName>
        <fullName evidence="3">PEP-CTERM sorting domain-containing protein</fullName>
    </submittedName>
</protein>
<evidence type="ECO:0000259" key="2">
    <source>
        <dbReference type="Pfam" id="PF07589"/>
    </source>
</evidence>
<evidence type="ECO:0000313" key="3">
    <source>
        <dbReference type="EMBL" id="HHH13249.1"/>
    </source>
</evidence>
<dbReference type="AlphaFoldDB" id="A0A7C5IYH8"/>
<feature type="domain" description="Ice-binding protein C-terminal" evidence="2">
    <location>
        <begin position="91"/>
        <end position="114"/>
    </location>
</feature>
<dbReference type="InterPro" id="IPR013424">
    <property type="entry name" value="Ice-binding_C"/>
</dbReference>
<gene>
    <name evidence="3" type="ORF">ENJ98_03345</name>
</gene>
<feature type="non-terminal residue" evidence="3">
    <location>
        <position position="1"/>
    </location>
</feature>
<dbReference type="NCBIfam" id="TIGR02595">
    <property type="entry name" value="PEP_CTERM"/>
    <property type="match status" value="1"/>
</dbReference>
<reference evidence="3" key="1">
    <citation type="journal article" date="2020" name="mSystems">
        <title>Genome- and Community-Level Interaction Insights into Carbon Utilization and Element Cycling Functions of Hydrothermarchaeota in Hydrothermal Sediment.</title>
        <authorList>
            <person name="Zhou Z."/>
            <person name="Liu Y."/>
            <person name="Xu W."/>
            <person name="Pan J."/>
            <person name="Luo Z.H."/>
            <person name="Li M."/>
        </authorList>
    </citation>
    <scope>NUCLEOTIDE SEQUENCE [LARGE SCALE GENOMIC DNA]</scope>
    <source>
        <strain evidence="3">HyVt-535</strain>
    </source>
</reference>
<comment type="caution">
    <text evidence="3">The sequence shown here is derived from an EMBL/GenBank/DDBJ whole genome shotgun (WGS) entry which is preliminary data.</text>
</comment>
<dbReference type="Pfam" id="PF07589">
    <property type="entry name" value="PEP-CTERM"/>
    <property type="match status" value="1"/>
</dbReference>
<dbReference type="Proteomes" id="UP000886100">
    <property type="component" value="Unassembled WGS sequence"/>
</dbReference>
<feature type="transmembrane region" description="Helical" evidence="1">
    <location>
        <begin position="91"/>
        <end position="110"/>
    </location>
</feature>
<organism evidence="3">
    <name type="scientific">Thiolapillus brandeum</name>
    <dbReference type="NCBI Taxonomy" id="1076588"/>
    <lineage>
        <taxon>Bacteria</taxon>
        <taxon>Pseudomonadati</taxon>
        <taxon>Pseudomonadota</taxon>
        <taxon>Gammaproteobacteria</taxon>
        <taxon>Chromatiales</taxon>
        <taxon>Sedimenticolaceae</taxon>
        <taxon>Thiolapillus</taxon>
    </lineage>
</organism>
<dbReference type="EMBL" id="DROM01000205">
    <property type="protein sequence ID" value="HHH13249.1"/>
    <property type="molecule type" value="Genomic_DNA"/>
</dbReference>
<accession>A0A7C5IYH8</accession>
<keyword evidence="1" id="KW-1133">Transmembrane helix</keyword>
<proteinExistence type="predicted"/>
<keyword evidence="1" id="KW-0472">Membrane</keyword>
<sequence>NSPLAPDGNIDLNFALTDVLSTLGQYEPFELFDPFIELDKITFITDSNNNQCGAQATCGSSVADLETFFSILTSDYDFFFHTRSDGSATKIPEPAVLALMGMGLLGAGFARRRKGRKA</sequence>
<evidence type="ECO:0000256" key="1">
    <source>
        <dbReference type="SAM" id="Phobius"/>
    </source>
</evidence>
<keyword evidence="1" id="KW-0812">Transmembrane</keyword>